<protein>
    <submittedName>
        <fullName evidence="1">Uncharacterized protein</fullName>
    </submittedName>
</protein>
<reference evidence="1 2" key="1">
    <citation type="journal article" date="2022" name="Genome Biol. Evol.">
        <title>The Spruce Budworm Genome: Reconstructing the Evolutionary History of Antifreeze Proteins.</title>
        <authorList>
            <person name="Beliveau C."/>
            <person name="Gagne P."/>
            <person name="Picq S."/>
            <person name="Vernygora O."/>
            <person name="Keeling C.I."/>
            <person name="Pinkney K."/>
            <person name="Doucet D."/>
            <person name="Wen F."/>
            <person name="Johnston J.S."/>
            <person name="Maaroufi H."/>
            <person name="Boyle B."/>
            <person name="Laroche J."/>
            <person name="Dewar K."/>
            <person name="Juretic N."/>
            <person name="Blackburn G."/>
            <person name="Nisole A."/>
            <person name="Brunet B."/>
            <person name="Brandao M."/>
            <person name="Lumley L."/>
            <person name="Duan J."/>
            <person name="Quan G."/>
            <person name="Lucarotti C.J."/>
            <person name="Roe A.D."/>
            <person name="Sperling F.A.H."/>
            <person name="Levesque R.C."/>
            <person name="Cusson M."/>
        </authorList>
    </citation>
    <scope>NUCLEOTIDE SEQUENCE [LARGE SCALE GENOMIC DNA]</scope>
    <source>
        <strain evidence="1">Glfc:IPQL:Cfum</strain>
    </source>
</reference>
<comment type="caution">
    <text evidence="1">The sequence shown here is derived from an EMBL/GenBank/DDBJ whole genome shotgun (WGS) entry which is preliminary data.</text>
</comment>
<dbReference type="Proteomes" id="UP001064048">
    <property type="component" value="Chromosome 11"/>
</dbReference>
<gene>
    <name evidence="1" type="ORF">MSG28_007063</name>
</gene>
<sequence length="946" mass="106459">MPPRTRGVKASKTSKENINIITKNKVKTAKPVRKPLADKTNSASDENASPEPVKKVIQKSTKSSRKVVPNDENASPEPVKKVIQKNTKSSRKIVPDVIDEERPRRNRRLPTRYVENLVLNNLSNSKESAISPSKLNAKSPVKNSSKVESPFKSPINLDNSLLANRPRRVSRLPSKFDDQSESPNKATIQPCHTSTPLVPKSKNLLNNVPRTLSDKQKGILDNELLQKEMPQKILQQKVTPQKVIAQKAKQLKVTPQKQTKVVPQKVISQNNKQMNESPQNTKHAQTKLVQKKLSDIVKDNTHANIDTKRTRRVRKPVEYKEVTLSPKLKSPETTKPSNNNGKKILKASSSFRVLEDKKENNRDNLDVYEFTFDPTQEPPPQKKKKKKVTNRKQAKPKTRVYNNNYEKNLARALADLKNTVNKKTEKGGIPSSAANNNAQQVAITQPPVPNQSGVVICTTAQIHNNPDNNNTVKSKVVTKNHASIRVEDIAADFEATIDHHDDINYSPVNSPHCNDIEPNNTGNVTPDREAIIRFDDPLNLRNELSFFDEQPVASSSMNMSTRNPTATPWRVEFENLPIKWQANTYVKPDMTPALESSYINQFDDGKKKHVYTNMIAQENDVLPDIIENEAPKLKQTSIISFIKEVIERSASKKKKLKETPKKANSLFDDPNTSVNTVGNKTPSKDKSDSSEQITSKENETSAELNKVHKRKNDGDINPTPAKVSRKDKENTLFGFDDSENQQENMSPVEIVNKNRLRNLRSRSGAVLKELNKQTGPMRVDLPAAMKTKMAPSSDVVEKIFDQMKSATDAPVLLDAQEDGVETTNVADMPVERASIDDDSQSVHLFEDIELVHHVKPTRKSYGKSKKVTFRQHSSDSEERGEVARNLSSDEEDLSFHLPEVKTKRATKKKKTKKQLLSKKEKAEVDAWAACFNSMCEDIEEFDLVVE</sequence>
<keyword evidence="2" id="KW-1185">Reference proteome</keyword>
<proteinExistence type="predicted"/>
<accession>A0ACC0JMG6</accession>
<name>A0ACC0JMG6_CHOFU</name>
<dbReference type="EMBL" id="CM046111">
    <property type="protein sequence ID" value="KAI8425287.1"/>
    <property type="molecule type" value="Genomic_DNA"/>
</dbReference>
<evidence type="ECO:0000313" key="2">
    <source>
        <dbReference type="Proteomes" id="UP001064048"/>
    </source>
</evidence>
<evidence type="ECO:0000313" key="1">
    <source>
        <dbReference type="EMBL" id="KAI8425287.1"/>
    </source>
</evidence>
<organism evidence="1 2">
    <name type="scientific">Choristoneura fumiferana</name>
    <name type="common">Spruce budworm moth</name>
    <name type="synonym">Archips fumiferana</name>
    <dbReference type="NCBI Taxonomy" id="7141"/>
    <lineage>
        <taxon>Eukaryota</taxon>
        <taxon>Metazoa</taxon>
        <taxon>Ecdysozoa</taxon>
        <taxon>Arthropoda</taxon>
        <taxon>Hexapoda</taxon>
        <taxon>Insecta</taxon>
        <taxon>Pterygota</taxon>
        <taxon>Neoptera</taxon>
        <taxon>Endopterygota</taxon>
        <taxon>Lepidoptera</taxon>
        <taxon>Glossata</taxon>
        <taxon>Ditrysia</taxon>
        <taxon>Tortricoidea</taxon>
        <taxon>Tortricidae</taxon>
        <taxon>Tortricinae</taxon>
        <taxon>Choristoneura</taxon>
    </lineage>
</organism>